<dbReference type="PANTHER" id="PTHR45712">
    <property type="entry name" value="AGAP008170-PA"/>
    <property type="match status" value="1"/>
</dbReference>
<feature type="signal peptide" evidence="4">
    <location>
        <begin position="1"/>
        <end position="24"/>
    </location>
</feature>
<dbReference type="PRINTS" id="PR00019">
    <property type="entry name" value="LEURICHRPT"/>
</dbReference>
<dbReference type="OrthoDB" id="10022853at2759"/>
<keyword evidence="1" id="KW-0433">Leucine-rich repeat</keyword>
<dbReference type="AlphaFoldDB" id="A0A4Y2G5M8"/>
<evidence type="ECO:0000256" key="4">
    <source>
        <dbReference type="SAM" id="SignalP"/>
    </source>
</evidence>
<comment type="caution">
    <text evidence="6">The sequence shown here is derived from an EMBL/GenBank/DDBJ whole genome shotgun (WGS) entry which is preliminary data.</text>
</comment>
<dbReference type="SMART" id="SM00369">
    <property type="entry name" value="LRR_TYP"/>
    <property type="match status" value="31"/>
</dbReference>
<reference evidence="6 7" key="1">
    <citation type="journal article" date="2019" name="Sci. Rep.">
        <title>Orb-weaving spider Araneus ventricosus genome elucidates the spidroin gene catalogue.</title>
        <authorList>
            <person name="Kono N."/>
            <person name="Nakamura H."/>
            <person name="Ohtoshi R."/>
            <person name="Moran D.A.P."/>
            <person name="Shinohara A."/>
            <person name="Yoshida Y."/>
            <person name="Fujiwara M."/>
            <person name="Mori M."/>
            <person name="Tomita M."/>
            <person name="Arakawa K."/>
        </authorList>
    </citation>
    <scope>NUCLEOTIDE SEQUENCE [LARGE SCALE GENOMIC DNA]</scope>
</reference>
<dbReference type="Proteomes" id="UP000499080">
    <property type="component" value="Unassembled WGS sequence"/>
</dbReference>
<evidence type="ECO:0000256" key="3">
    <source>
        <dbReference type="ARBA" id="ARBA00022737"/>
    </source>
</evidence>
<organism evidence="6 7">
    <name type="scientific">Araneus ventricosus</name>
    <name type="common">Orbweaver spider</name>
    <name type="synonym">Epeira ventricosa</name>
    <dbReference type="NCBI Taxonomy" id="182803"/>
    <lineage>
        <taxon>Eukaryota</taxon>
        <taxon>Metazoa</taxon>
        <taxon>Ecdysozoa</taxon>
        <taxon>Arthropoda</taxon>
        <taxon>Chelicerata</taxon>
        <taxon>Arachnida</taxon>
        <taxon>Araneae</taxon>
        <taxon>Araneomorphae</taxon>
        <taxon>Entelegynae</taxon>
        <taxon>Araneoidea</taxon>
        <taxon>Araneidae</taxon>
        <taxon>Araneus</taxon>
    </lineage>
</organism>
<keyword evidence="2 4" id="KW-0732">Signal</keyword>
<feature type="domain" description="LRRCT" evidence="5">
    <location>
        <begin position="1144"/>
        <end position="1211"/>
    </location>
</feature>
<dbReference type="Pfam" id="PF00560">
    <property type="entry name" value="LRR_1"/>
    <property type="match status" value="1"/>
</dbReference>
<sequence>MTFHSPAVAVVLAMVAIVLVRGHAEPCPFNPLCTCSNSHRDVSCIGVPFAEVPVLPLDDVFQLTLLKAGVEVLHDHSFQNTRISSLRMMQNQLSHIHSKAFQGSERALTTVDLSFNRLHRLPLEALQRLHHLQWLSLHSNDIDDWPPLPAKPNLRSVFLGDNRISHLSDGAFSSLYNLTSLDLDQNCIVEVDRNAFPASLQTLSLSNNLMTQVPVAALHNLKNLTWLQLGGNLIEQLPKPFRLPVKQLHKLDLSHNLLTRLPSAFMNDSEVTISNLHLEFNYIKDLFESTFKGLVLERLSLSNNRLSSIPNGTFNGLHETLKALDLSHNLLETFPKALKNLTALSHLYLRGNLLSDLDPYDLHGCRYDLEVLDLSGNRLKKVPREALRLTQRIARLSLQDNSISNIGDDDFSVWGQSLTAVNLANNDLKYISPMAFQGTTKLRELRLSYNSLLSFDPKMFTSIKSSLEVLEIGTFNMPALDVLQGMEKVKWLQMDHNKITKLSTSTFEGMPSLIHCDLEGNKLQSLPMGLFRSTIHNRLNSINLANNEIERIETDTFHKLPIITNIVLFGNKVKIIHSLSFRDMPILNTIILARNEIFHIEKAAFSNLKSVTNIFLQDNNMTEFSLDGFHRVGDEKNHVFLDLSNNKIEKVLKVNSFKNDEIYIKVRSLDLSNNLISHMDGNFLRPVGGTLHYLFLSNNRIPFLDTTTFLYAPNLQVLHLDGNRLSNLPNGVFQNCLMLQIIHIGHNNLSTIFAGAFRNLSSLRILDLSYNNIKTLPEDVFLGTSLERLNLSNNNIFHAPTHSLAHTRSTLRYLDLSQNRISTIPTNGLNHLHNLLSLNLSSNKLTSLSEDTFNKLVYLLYLDLSHNTLWRLDDEPFRALVSLQVLLLRDTSLPHVPNFPLPSLRALDLSHNLLCNISDVSFSSLKELRQLDLSHNYLSEVPTHVWPSIARLSKLDISYNPIQTLSMNTFRKLEKLRELDLRGLDLKYLDARILHSLRFLTTFKTSTYVSLRSFRLQNLLTKSCSLRRVLVEVEETNLSHQLQWTFGSKLRELTITGRNLQYVLPDAFQGLQTHELVLRITGTSISRLPKGLLKYLADIRYLTLDVRGNFLTTMDEEVLSPASKFRTDGLTTQHISGGVLLEDNPWVCGCSLVWLGGWIRRWMRETLRVQMLHFDGFLYAQNLARRTVCTMPGTNLTIPLVDLEPSDFGCKMDAESSAAANSHFQDFWLLKTASLLTTLWCYSYFYVVNIFQHHCEHRTS</sequence>
<evidence type="ECO:0000313" key="6">
    <source>
        <dbReference type="EMBL" id="GBM47928.1"/>
    </source>
</evidence>
<dbReference type="InterPro" id="IPR000483">
    <property type="entry name" value="Cys-rich_flank_reg_C"/>
</dbReference>
<dbReference type="EMBL" id="BGPR01001199">
    <property type="protein sequence ID" value="GBM47928.1"/>
    <property type="molecule type" value="Genomic_DNA"/>
</dbReference>
<dbReference type="InterPro" id="IPR032675">
    <property type="entry name" value="LRR_dom_sf"/>
</dbReference>
<dbReference type="SMART" id="SM00082">
    <property type="entry name" value="LRRCT"/>
    <property type="match status" value="1"/>
</dbReference>
<dbReference type="FunFam" id="3.80.10.10:FF:001164">
    <property type="entry name" value="GH01279p"/>
    <property type="match status" value="1"/>
</dbReference>
<protein>
    <submittedName>
        <fullName evidence="6">Chaoptin</fullName>
    </submittedName>
</protein>
<proteinExistence type="predicted"/>
<gene>
    <name evidence="6" type="primary">chp_6</name>
    <name evidence="6" type="ORF">AVEN_201881_1</name>
</gene>
<dbReference type="SUPFAM" id="SSF52058">
    <property type="entry name" value="L domain-like"/>
    <property type="match status" value="3"/>
</dbReference>
<name>A0A4Y2G5M8_ARAVE</name>
<accession>A0A4Y2G5M8</accession>
<dbReference type="Pfam" id="PF13855">
    <property type="entry name" value="LRR_8"/>
    <property type="match status" value="11"/>
</dbReference>
<evidence type="ECO:0000256" key="2">
    <source>
        <dbReference type="ARBA" id="ARBA00022729"/>
    </source>
</evidence>
<dbReference type="SMART" id="SM00364">
    <property type="entry name" value="LRR_BAC"/>
    <property type="match status" value="12"/>
</dbReference>
<evidence type="ECO:0000313" key="7">
    <source>
        <dbReference type="Proteomes" id="UP000499080"/>
    </source>
</evidence>
<evidence type="ECO:0000256" key="1">
    <source>
        <dbReference type="ARBA" id="ARBA00022614"/>
    </source>
</evidence>
<evidence type="ECO:0000259" key="5">
    <source>
        <dbReference type="SMART" id="SM00082"/>
    </source>
</evidence>
<dbReference type="InterPro" id="IPR050333">
    <property type="entry name" value="SLRP"/>
</dbReference>
<dbReference type="SUPFAM" id="SSF52047">
    <property type="entry name" value="RNI-like"/>
    <property type="match status" value="1"/>
</dbReference>
<feature type="chain" id="PRO_5021222931" evidence="4">
    <location>
        <begin position="25"/>
        <end position="1260"/>
    </location>
</feature>
<keyword evidence="3" id="KW-0677">Repeat</keyword>
<dbReference type="Gene3D" id="3.80.10.10">
    <property type="entry name" value="Ribonuclease Inhibitor"/>
    <property type="match status" value="8"/>
</dbReference>
<dbReference type="InterPro" id="IPR001611">
    <property type="entry name" value="Leu-rich_rpt"/>
</dbReference>
<keyword evidence="7" id="KW-1185">Reference proteome</keyword>
<dbReference type="PROSITE" id="PS51450">
    <property type="entry name" value="LRR"/>
    <property type="match status" value="12"/>
</dbReference>
<dbReference type="InterPro" id="IPR003591">
    <property type="entry name" value="Leu-rich_rpt_typical-subtyp"/>
</dbReference>
<dbReference type="PANTHER" id="PTHR45712:SF22">
    <property type="entry name" value="INSULIN-LIKE GROWTH FACTOR-BINDING PROTEIN COMPLEX ACID LABILE SUBUNIT"/>
    <property type="match status" value="1"/>
</dbReference>
<dbReference type="SMART" id="SM00365">
    <property type="entry name" value="LRR_SD22"/>
    <property type="match status" value="10"/>
</dbReference>